<evidence type="ECO:0000256" key="4">
    <source>
        <dbReference type="ARBA" id="ARBA00012682"/>
    </source>
</evidence>
<feature type="region of interest" description="Disordered" evidence="11">
    <location>
        <begin position="286"/>
        <end position="326"/>
    </location>
</feature>
<sequence>MVAAAANPVWLTFPCHGLGGRTPGLQFHRGNKQMVQTRKARPATISALFELKPPPYPLLKMNETFFLRLNNAAICVGYLNALEPHMSRDTLDYHWGKHHRTYVENLNNQIAGTELDGMSLEDVILVSYNRGDILPPFNNAAQAWNHGFFWESMKPGGGGRPSGDLLELIERDFGSFETFLSEFKSAASTQFGSGWAWLCYKANRLDVENAVNPLPSDEDKKLVVVKSPNAVNPLVWDYSPLLTIDVWEHAYYLDFQNRRPDYISVFMDKLVSWEAVSYRLEIAKARATEREVEEERRKREEEEEQESDGEAVEMYLDSDADDSETE</sequence>
<evidence type="ECO:0000313" key="14">
    <source>
        <dbReference type="EMBL" id="TXG53571.1"/>
    </source>
</evidence>
<comment type="catalytic activity">
    <reaction evidence="10">
        <text>2 superoxide + 2 H(+) = H2O2 + O2</text>
        <dbReference type="Rhea" id="RHEA:20696"/>
        <dbReference type="ChEBI" id="CHEBI:15378"/>
        <dbReference type="ChEBI" id="CHEBI:15379"/>
        <dbReference type="ChEBI" id="CHEBI:16240"/>
        <dbReference type="ChEBI" id="CHEBI:18421"/>
        <dbReference type="EC" id="1.15.1.1"/>
    </reaction>
</comment>
<dbReference type="Proteomes" id="UP000323000">
    <property type="component" value="Chromosome 9"/>
</dbReference>
<dbReference type="InterPro" id="IPR019831">
    <property type="entry name" value="Mn/Fe_SOD_N"/>
</dbReference>
<evidence type="ECO:0000256" key="8">
    <source>
        <dbReference type="ARBA" id="ARBA00023002"/>
    </source>
</evidence>
<dbReference type="Pfam" id="PF00081">
    <property type="entry name" value="Sod_Fe_N"/>
    <property type="match status" value="1"/>
</dbReference>
<feature type="domain" description="Manganese/iron superoxide dismutase N-terminal" evidence="12">
    <location>
        <begin position="79"/>
        <end position="153"/>
    </location>
</feature>
<dbReference type="GO" id="GO:0046872">
    <property type="term" value="F:metal ion binding"/>
    <property type="evidence" value="ECO:0007669"/>
    <property type="project" value="UniProtKB-KW"/>
</dbReference>
<dbReference type="AlphaFoldDB" id="A0A5C7H9G5"/>
<evidence type="ECO:0000256" key="5">
    <source>
        <dbReference type="ARBA" id="ARBA00022528"/>
    </source>
</evidence>
<dbReference type="EMBL" id="VAHF01000009">
    <property type="protein sequence ID" value="TXG53571.1"/>
    <property type="molecule type" value="Genomic_DNA"/>
</dbReference>
<dbReference type="InterPro" id="IPR036324">
    <property type="entry name" value="Mn/Fe_SOD_N_sf"/>
</dbReference>
<dbReference type="SUPFAM" id="SSF46609">
    <property type="entry name" value="Fe,Mn superoxide dismutase (SOD), N-terminal domain"/>
    <property type="match status" value="1"/>
</dbReference>
<dbReference type="Gene3D" id="3.55.40.20">
    <property type="entry name" value="Iron/manganese superoxide dismutase, C-terminal domain"/>
    <property type="match status" value="1"/>
</dbReference>
<feature type="compositionally biased region" description="Basic and acidic residues" evidence="11">
    <location>
        <begin position="286"/>
        <end position="300"/>
    </location>
</feature>
<comment type="subcellular location">
    <subcellularLocation>
        <location evidence="2">Plastid</location>
        <location evidence="2">Chloroplast</location>
    </subcellularLocation>
</comment>
<feature type="compositionally biased region" description="Acidic residues" evidence="11">
    <location>
        <begin position="301"/>
        <end position="326"/>
    </location>
</feature>
<reference evidence="15" key="1">
    <citation type="journal article" date="2019" name="Gigascience">
        <title>De novo genome assembly of the endangered Acer yangbiense, a plant species with extremely small populations endemic to Yunnan Province, China.</title>
        <authorList>
            <person name="Yang J."/>
            <person name="Wariss H.M."/>
            <person name="Tao L."/>
            <person name="Zhang R."/>
            <person name="Yun Q."/>
            <person name="Hollingsworth P."/>
            <person name="Dao Z."/>
            <person name="Luo G."/>
            <person name="Guo H."/>
            <person name="Ma Y."/>
            <person name="Sun W."/>
        </authorList>
    </citation>
    <scope>NUCLEOTIDE SEQUENCE [LARGE SCALE GENOMIC DNA]</scope>
    <source>
        <strain evidence="15">cv. Malutang</strain>
    </source>
</reference>
<dbReference type="PANTHER" id="PTHR42769:SF3">
    <property type="entry name" value="SUPEROXIDE DISMUTASE [FE] 2, CHLOROPLASTIC"/>
    <property type="match status" value="1"/>
</dbReference>
<dbReference type="PRINTS" id="PR01703">
    <property type="entry name" value="MNSODISMTASE"/>
</dbReference>
<evidence type="ECO:0000256" key="10">
    <source>
        <dbReference type="ARBA" id="ARBA00049204"/>
    </source>
</evidence>
<dbReference type="InterPro" id="IPR036314">
    <property type="entry name" value="SOD_C_sf"/>
</dbReference>
<protein>
    <recommendedName>
        <fullName evidence="4">superoxide dismutase</fullName>
        <ecNumber evidence="4">1.15.1.1</ecNumber>
    </recommendedName>
</protein>
<accession>A0A5C7H9G5</accession>
<feature type="domain" description="Manganese/iron superoxide dismutase C-terminal" evidence="13">
    <location>
        <begin position="161"/>
        <end position="210"/>
    </location>
</feature>
<dbReference type="GO" id="GO:0004784">
    <property type="term" value="F:superoxide dismutase activity"/>
    <property type="evidence" value="ECO:0007669"/>
    <property type="project" value="UniProtKB-EC"/>
</dbReference>
<dbReference type="FunFam" id="3.55.40.20:FF:000005">
    <property type="entry name" value="Superoxide dismutase"/>
    <property type="match status" value="1"/>
</dbReference>
<dbReference type="Gene3D" id="1.10.287.990">
    <property type="entry name" value="Fe,Mn superoxide dismutase (SOD) domain"/>
    <property type="match status" value="1"/>
</dbReference>
<dbReference type="InterPro" id="IPR019832">
    <property type="entry name" value="Mn/Fe_SOD_C"/>
</dbReference>
<organism evidence="14 15">
    <name type="scientific">Acer yangbiense</name>
    <dbReference type="NCBI Taxonomy" id="1000413"/>
    <lineage>
        <taxon>Eukaryota</taxon>
        <taxon>Viridiplantae</taxon>
        <taxon>Streptophyta</taxon>
        <taxon>Embryophyta</taxon>
        <taxon>Tracheophyta</taxon>
        <taxon>Spermatophyta</taxon>
        <taxon>Magnoliopsida</taxon>
        <taxon>eudicotyledons</taxon>
        <taxon>Gunneridae</taxon>
        <taxon>Pentapetalae</taxon>
        <taxon>rosids</taxon>
        <taxon>malvids</taxon>
        <taxon>Sapindales</taxon>
        <taxon>Sapindaceae</taxon>
        <taxon>Hippocastanoideae</taxon>
        <taxon>Acereae</taxon>
        <taxon>Acer</taxon>
    </lineage>
</organism>
<dbReference type="InterPro" id="IPR019833">
    <property type="entry name" value="Mn/Fe_SOD_BS"/>
</dbReference>
<evidence type="ECO:0000256" key="6">
    <source>
        <dbReference type="ARBA" id="ARBA00022640"/>
    </source>
</evidence>
<comment type="cofactor">
    <cofactor evidence="1">
        <name>Fe cation</name>
        <dbReference type="ChEBI" id="CHEBI:24875"/>
    </cofactor>
</comment>
<proteinExistence type="inferred from homology"/>
<dbReference type="OrthoDB" id="239262at2759"/>
<dbReference type="InterPro" id="IPR001189">
    <property type="entry name" value="Mn/Fe_SOD"/>
</dbReference>
<dbReference type="Pfam" id="PF02777">
    <property type="entry name" value="Sod_Fe_C"/>
    <property type="match status" value="2"/>
</dbReference>
<comment type="similarity">
    <text evidence="3">Belongs to the iron/manganese superoxide dismutase family.</text>
</comment>
<feature type="domain" description="Manganese/iron superoxide dismutase C-terminal" evidence="13">
    <location>
        <begin position="217"/>
        <end position="278"/>
    </location>
</feature>
<dbReference type="EC" id="1.15.1.1" evidence="4"/>
<evidence type="ECO:0000313" key="15">
    <source>
        <dbReference type="Proteomes" id="UP000323000"/>
    </source>
</evidence>
<name>A0A5C7H9G5_9ROSI</name>
<dbReference type="PANTHER" id="PTHR42769">
    <property type="entry name" value="SUPEROXIDE DISMUTASE"/>
    <property type="match status" value="1"/>
</dbReference>
<dbReference type="SUPFAM" id="SSF54719">
    <property type="entry name" value="Fe,Mn superoxide dismutase (SOD), C-terminal domain"/>
    <property type="match status" value="1"/>
</dbReference>
<keyword evidence="7" id="KW-0479">Metal-binding</keyword>
<dbReference type="FunFam" id="1.10.287.990:FF:000002">
    <property type="entry name" value="Superoxide dismutase"/>
    <property type="match status" value="1"/>
</dbReference>
<keyword evidence="15" id="KW-1185">Reference proteome</keyword>
<evidence type="ECO:0000256" key="9">
    <source>
        <dbReference type="ARBA" id="ARBA00023004"/>
    </source>
</evidence>
<dbReference type="GO" id="GO:0042644">
    <property type="term" value="C:chloroplast nucleoid"/>
    <property type="evidence" value="ECO:0007669"/>
    <property type="project" value="TreeGrafter"/>
</dbReference>
<evidence type="ECO:0000256" key="3">
    <source>
        <dbReference type="ARBA" id="ARBA00008714"/>
    </source>
</evidence>
<gene>
    <name evidence="14" type="ORF">EZV62_018827</name>
</gene>
<keyword evidence="8" id="KW-0560">Oxidoreductase</keyword>
<dbReference type="PROSITE" id="PS00088">
    <property type="entry name" value="SOD_MN"/>
    <property type="match status" value="1"/>
</dbReference>
<evidence type="ECO:0000256" key="2">
    <source>
        <dbReference type="ARBA" id="ARBA00004229"/>
    </source>
</evidence>
<keyword evidence="5" id="KW-0150">Chloroplast</keyword>
<keyword evidence="6" id="KW-0934">Plastid</keyword>
<evidence type="ECO:0000256" key="1">
    <source>
        <dbReference type="ARBA" id="ARBA00001962"/>
    </source>
</evidence>
<evidence type="ECO:0000256" key="11">
    <source>
        <dbReference type="SAM" id="MobiDB-lite"/>
    </source>
</evidence>
<comment type="caution">
    <text evidence="14">The sequence shown here is derived from an EMBL/GenBank/DDBJ whole genome shotgun (WGS) entry which is preliminary data.</text>
</comment>
<dbReference type="GO" id="GO:0009416">
    <property type="term" value="P:response to light stimulus"/>
    <property type="evidence" value="ECO:0007669"/>
    <property type="project" value="UniProtKB-ARBA"/>
</dbReference>
<evidence type="ECO:0000259" key="12">
    <source>
        <dbReference type="Pfam" id="PF00081"/>
    </source>
</evidence>
<keyword evidence="9" id="KW-0408">Iron</keyword>
<evidence type="ECO:0000259" key="13">
    <source>
        <dbReference type="Pfam" id="PF02777"/>
    </source>
</evidence>
<evidence type="ECO:0000256" key="7">
    <source>
        <dbReference type="ARBA" id="ARBA00022723"/>
    </source>
</evidence>